<evidence type="ECO:0000256" key="4">
    <source>
        <dbReference type="ARBA" id="ARBA00022490"/>
    </source>
</evidence>
<protein>
    <recommendedName>
        <fullName evidence="3 5">Regulatory protein RecX</fullName>
    </recommendedName>
</protein>
<dbReference type="PANTHER" id="PTHR33602">
    <property type="entry name" value="REGULATORY PROTEIN RECX FAMILY PROTEIN"/>
    <property type="match status" value="1"/>
</dbReference>
<comment type="caution">
    <text evidence="7">The sequence shown here is derived from an EMBL/GenBank/DDBJ whole genome shotgun (WGS) entry which is preliminary data.</text>
</comment>
<evidence type="ECO:0000256" key="2">
    <source>
        <dbReference type="ARBA" id="ARBA00009695"/>
    </source>
</evidence>
<name>A0A1F5NQS1_9BACT</name>
<evidence type="ECO:0000256" key="5">
    <source>
        <dbReference type="HAMAP-Rule" id="MF_01114"/>
    </source>
</evidence>
<sequence length="139" mass="16032">MNAYEKATSLIKIRPHFSGELAKKLSLRGFSKLDIEKVINQLTEEGLLDDSQFAQIYLDNLIKYKTFGFYGLKAKLMQRGIANSDAEVLLKEKLSMKDEKKIAERFLEKEKEPNKLKLAQKLSRKGFRTEIISSFLQDV</sequence>
<dbReference type="HAMAP" id="MF_01114">
    <property type="entry name" value="RecX"/>
    <property type="match status" value="1"/>
</dbReference>
<dbReference type="GO" id="GO:0006282">
    <property type="term" value="P:regulation of DNA repair"/>
    <property type="evidence" value="ECO:0007669"/>
    <property type="project" value="UniProtKB-UniRule"/>
</dbReference>
<reference evidence="7 8" key="1">
    <citation type="journal article" date="2016" name="Nat. Commun.">
        <title>Thousands of microbial genomes shed light on interconnected biogeochemical processes in an aquifer system.</title>
        <authorList>
            <person name="Anantharaman K."/>
            <person name="Brown C.T."/>
            <person name="Hug L.A."/>
            <person name="Sharon I."/>
            <person name="Castelle C.J."/>
            <person name="Probst A.J."/>
            <person name="Thomas B.C."/>
            <person name="Singh A."/>
            <person name="Wilkins M.J."/>
            <person name="Karaoz U."/>
            <person name="Brodie E.L."/>
            <person name="Williams K.H."/>
            <person name="Hubbard S.S."/>
            <person name="Banfield J.F."/>
        </authorList>
    </citation>
    <scope>NUCLEOTIDE SEQUENCE [LARGE SCALE GENOMIC DNA]</scope>
</reference>
<dbReference type="InterPro" id="IPR003783">
    <property type="entry name" value="Regulatory_RecX"/>
</dbReference>
<dbReference type="InterPro" id="IPR036388">
    <property type="entry name" value="WH-like_DNA-bd_sf"/>
</dbReference>
<feature type="domain" description="RecX first three-helical" evidence="6">
    <location>
        <begin position="3"/>
        <end position="42"/>
    </location>
</feature>
<evidence type="ECO:0000256" key="1">
    <source>
        <dbReference type="ARBA" id="ARBA00004496"/>
    </source>
</evidence>
<comment type="function">
    <text evidence="5">Modulates RecA activity.</text>
</comment>
<proteinExistence type="inferred from homology"/>
<dbReference type="Pfam" id="PF21982">
    <property type="entry name" value="RecX_HTH1"/>
    <property type="match status" value="1"/>
</dbReference>
<dbReference type="EMBL" id="MFEJ01000031">
    <property type="protein sequence ID" value="OGE79710.1"/>
    <property type="molecule type" value="Genomic_DNA"/>
</dbReference>
<comment type="similarity">
    <text evidence="2 5">Belongs to the RecX family.</text>
</comment>
<dbReference type="Gene3D" id="1.10.10.10">
    <property type="entry name" value="Winged helix-like DNA-binding domain superfamily/Winged helix DNA-binding domain"/>
    <property type="match status" value="1"/>
</dbReference>
<dbReference type="Proteomes" id="UP000176233">
    <property type="component" value="Unassembled WGS sequence"/>
</dbReference>
<keyword evidence="4 5" id="KW-0963">Cytoplasm</keyword>
<comment type="subcellular location">
    <subcellularLocation>
        <location evidence="1 5">Cytoplasm</location>
    </subcellularLocation>
</comment>
<dbReference type="AlphaFoldDB" id="A0A1F5NQS1"/>
<organism evidence="7 8">
    <name type="scientific">Candidatus Doudnabacteria bacterium RIFCSPHIGHO2_01_FULL_45_18</name>
    <dbReference type="NCBI Taxonomy" id="1817823"/>
    <lineage>
        <taxon>Bacteria</taxon>
        <taxon>Candidatus Doudnaibacteriota</taxon>
    </lineage>
</organism>
<accession>A0A1F5NQS1</accession>
<evidence type="ECO:0000313" key="7">
    <source>
        <dbReference type="EMBL" id="OGE79710.1"/>
    </source>
</evidence>
<dbReference type="PANTHER" id="PTHR33602:SF1">
    <property type="entry name" value="REGULATORY PROTEIN RECX FAMILY PROTEIN"/>
    <property type="match status" value="1"/>
</dbReference>
<gene>
    <name evidence="5" type="primary">recX</name>
    <name evidence="7" type="ORF">A2660_03005</name>
</gene>
<dbReference type="InterPro" id="IPR053926">
    <property type="entry name" value="RecX_HTH_1st"/>
</dbReference>
<evidence type="ECO:0000313" key="8">
    <source>
        <dbReference type="Proteomes" id="UP000176233"/>
    </source>
</evidence>
<evidence type="ECO:0000256" key="3">
    <source>
        <dbReference type="ARBA" id="ARBA00018111"/>
    </source>
</evidence>
<evidence type="ECO:0000259" key="6">
    <source>
        <dbReference type="Pfam" id="PF21982"/>
    </source>
</evidence>
<dbReference type="GO" id="GO:0005737">
    <property type="term" value="C:cytoplasm"/>
    <property type="evidence" value="ECO:0007669"/>
    <property type="project" value="UniProtKB-SubCell"/>
</dbReference>